<dbReference type="Pfam" id="PF00196">
    <property type="entry name" value="GerE"/>
    <property type="match status" value="1"/>
</dbReference>
<feature type="domain" description="Response regulatory" evidence="6">
    <location>
        <begin position="10"/>
        <end position="124"/>
    </location>
</feature>
<dbReference type="InterPro" id="IPR001789">
    <property type="entry name" value="Sig_transdc_resp-reg_receiver"/>
</dbReference>
<keyword evidence="4" id="KW-0597">Phosphoprotein</keyword>
<reference evidence="8" key="1">
    <citation type="submission" date="2023-07" db="EMBL/GenBank/DDBJ databases">
        <title>The carbon used by Thiothrix.</title>
        <authorList>
            <person name="Chen L."/>
        </authorList>
    </citation>
    <scope>NUCLEOTIDE SEQUENCE [LARGE SCALE GENOMIC DNA]</scope>
</reference>
<dbReference type="SMART" id="SM00421">
    <property type="entry name" value="HTH_LUXR"/>
    <property type="match status" value="1"/>
</dbReference>
<dbReference type="Proteomes" id="UP001308005">
    <property type="component" value="Unassembled WGS sequence"/>
</dbReference>
<evidence type="ECO:0000256" key="3">
    <source>
        <dbReference type="ARBA" id="ARBA00023163"/>
    </source>
</evidence>
<dbReference type="SUPFAM" id="SSF52172">
    <property type="entry name" value="CheY-like"/>
    <property type="match status" value="1"/>
</dbReference>
<dbReference type="RefSeq" id="WP_324694064.1">
    <property type="nucleotide sequence ID" value="NZ_JAYMYJ010000052.1"/>
</dbReference>
<dbReference type="PROSITE" id="PS50110">
    <property type="entry name" value="RESPONSE_REGULATORY"/>
    <property type="match status" value="1"/>
</dbReference>
<keyword evidence="2" id="KW-0238">DNA-binding</keyword>
<name>A0ABU6CV56_9GAMM</name>
<gene>
    <name evidence="7" type="ORF">VSS37_06885</name>
</gene>
<comment type="caution">
    <text evidence="7">The sequence shown here is derived from an EMBL/GenBank/DDBJ whole genome shotgun (WGS) entry which is preliminary data.</text>
</comment>
<dbReference type="Gene3D" id="3.40.50.2300">
    <property type="match status" value="1"/>
</dbReference>
<dbReference type="InterPro" id="IPR036388">
    <property type="entry name" value="WH-like_DNA-bd_sf"/>
</dbReference>
<evidence type="ECO:0000256" key="1">
    <source>
        <dbReference type="ARBA" id="ARBA00023015"/>
    </source>
</evidence>
<sequence>MHNPEQVHGRVYVVDDDLSMREALSSLIRSVGLAVETFASAAEFLATPRHPGVACVVLDVRMPGLSGLDLQAQLTRLGDGIPVIFITGHGDIPMAVWAMKKGAAEFLSKPFRDDDLLDAIHSALAQARAACQEASEIGDIRRRYALLTGREKEVIAYMVKGALNKQAAADLGVSEMTVKVHRRNIMHKMHAATLPDLVRMMGRL</sequence>
<dbReference type="InterPro" id="IPR016032">
    <property type="entry name" value="Sig_transdc_resp-reg_C-effctor"/>
</dbReference>
<keyword evidence="3" id="KW-0804">Transcription</keyword>
<dbReference type="Gene3D" id="1.10.10.10">
    <property type="entry name" value="Winged helix-like DNA-binding domain superfamily/Winged helix DNA-binding domain"/>
    <property type="match status" value="1"/>
</dbReference>
<protein>
    <submittedName>
        <fullName evidence="7">Response regulator</fullName>
    </submittedName>
</protein>
<dbReference type="SMART" id="SM00448">
    <property type="entry name" value="REC"/>
    <property type="match status" value="1"/>
</dbReference>
<dbReference type="InterPro" id="IPR000792">
    <property type="entry name" value="Tscrpt_reg_LuxR_C"/>
</dbReference>
<evidence type="ECO:0000259" key="6">
    <source>
        <dbReference type="PROSITE" id="PS50110"/>
    </source>
</evidence>
<accession>A0ABU6CV56</accession>
<feature type="domain" description="HTH luxR-type" evidence="5">
    <location>
        <begin position="140"/>
        <end position="204"/>
    </location>
</feature>
<organism evidence="7 8">
    <name type="scientific">Candidatus Thiothrix phosphatis</name>
    <dbReference type="NCBI Taxonomy" id="3112415"/>
    <lineage>
        <taxon>Bacteria</taxon>
        <taxon>Pseudomonadati</taxon>
        <taxon>Pseudomonadota</taxon>
        <taxon>Gammaproteobacteria</taxon>
        <taxon>Thiotrichales</taxon>
        <taxon>Thiotrichaceae</taxon>
        <taxon>Thiothrix</taxon>
    </lineage>
</organism>
<keyword evidence="1" id="KW-0805">Transcription regulation</keyword>
<keyword evidence="8" id="KW-1185">Reference proteome</keyword>
<evidence type="ECO:0000313" key="7">
    <source>
        <dbReference type="EMBL" id="MEB4590698.1"/>
    </source>
</evidence>
<reference evidence="7 8" key="2">
    <citation type="submission" date="2024-01" db="EMBL/GenBank/DDBJ databases">
        <authorList>
            <person name="Xie X."/>
        </authorList>
    </citation>
    <scope>NUCLEOTIDE SEQUENCE [LARGE SCALE GENOMIC DNA]</scope>
    <source>
        <strain evidence="7">SCUT-1</strain>
    </source>
</reference>
<dbReference type="EMBL" id="JAYMYJ010000052">
    <property type="protein sequence ID" value="MEB4590698.1"/>
    <property type="molecule type" value="Genomic_DNA"/>
</dbReference>
<evidence type="ECO:0000259" key="5">
    <source>
        <dbReference type="PROSITE" id="PS50043"/>
    </source>
</evidence>
<dbReference type="PANTHER" id="PTHR44688">
    <property type="entry name" value="DNA-BINDING TRANSCRIPTIONAL ACTIVATOR DEVR_DOSR"/>
    <property type="match status" value="1"/>
</dbReference>
<dbReference type="PRINTS" id="PR00038">
    <property type="entry name" value="HTHLUXR"/>
</dbReference>
<proteinExistence type="predicted"/>
<evidence type="ECO:0000313" key="8">
    <source>
        <dbReference type="Proteomes" id="UP001308005"/>
    </source>
</evidence>
<feature type="modified residue" description="4-aspartylphosphate" evidence="4">
    <location>
        <position position="59"/>
    </location>
</feature>
<dbReference type="PROSITE" id="PS50043">
    <property type="entry name" value="HTH_LUXR_2"/>
    <property type="match status" value="1"/>
</dbReference>
<dbReference type="CDD" id="cd06170">
    <property type="entry name" value="LuxR_C_like"/>
    <property type="match status" value="1"/>
</dbReference>
<evidence type="ECO:0000256" key="4">
    <source>
        <dbReference type="PROSITE-ProRule" id="PRU00169"/>
    </source>
</evidence>
<dbReference type="PANTHER" id="PTHR44688:SF16">
    <property type="entry name" value="DNA-BINDING TRANSCRIPTIONAL ACTIVATOR DEVR_DOSR"/>
    <property type="match status" value="1"/>
</dbReference>
<dbReference type="InterPro" id="IPR011006">
    <property type="entry name" value="CheY-like_superfamily"/>
</dbReference>
<dbReference type="SUPFAM" id="SSF46894">
    <property type="entry name" value="C-terminal effector domain of the bipartite response regulators"/>
    <property type="match status" value="1"/>
</dbReference>
<dbReference type="Pfam" id="PF00072">
    <property type="entry name" value="Response_reg"/>
    <property type="match status" value="1"/>
</dbReference>
<evidence type="ECO:0000256" key="2">
    <source>
        <dbReference type="ARBA" id="ARBA00023125"/>
    </source>
</evidence>
<dbReference type="CDD" id="cd17537">
    <property type="entry name" value="REC_FixJ"/>
    <property type="match status" value="1"/>
</dbReference>